<keyword evidence="2" id="KW-1185">Reference proteome</keyword>
<proteinExistence type="predicted"/>
<sequence length="54" mass="6387">MNGHATNRFLVFRESSWQRAKLLLFFRSQASSNKHIVRIDWPKDTLRGNLSNNQ</sequence>
<reference evidence="1 2" key="1">
    <citation type="submission" date="2015-01" db="EMBL/GenBank/DDBJ databases">
        <title>Evolution of Trichinella species and genotypes.</title>
        <authorList>
            <person name="Korhonen P.K."/>
            <person name="Edoardo P."/>
            <person name="Giuseppe L.R."/>
            <person name="Gasser R.B."/>
        </authorList>
    </citation>
    <scope>NUCLEOTIDE SEQUENCE [LARGE SCALE GENOMIC DNA]</scope>
    <source>
        <strain evidence="1">ISS3</strain>
    </source>
</reference>
<organism evidence="1 2">
    <name type="scientific">Trichinella spiralis</name>
    <name type="common">Trichina worm</name>
    <dbReference type="NCBI Taxonomy" id="6334"/>
    <lineage>
        <taxon>Eukaryota</taxon>
        <taxon>Metazoa</taxon>
        <taxon>Ecdysozoa</taxon>
        <taxon>Nematoda</taxon>
        <taxon>Enoplea</taxon>
        <taxon>Dorylaimia</taxon>
        <taxon>Trichinellida</taxon>
        <taxon>Trichinellidae</taxon>
        <taxon>Trichinella</taxon>
    </lineage>
</organism>
<dbReference type="AlphaFoldDB" id="A0A0V1AP48"/>
<evidence type="ECO:0000313" key="1">
    <source>
        <dbReference type="EMBL" id="KRY26430.1"/>
    </source>
</evidence>
<name>A0A0V1AP48_TRISP</name>
<dbReference type="InParanoid" id="A0A0V1AP48"/>
<comment type="caution">
    <text evidence="1">The sequence shown here is derived from an EMBL/GenBank/DDBJ whole genome shotgun (WGS) entry which is preliminary data.</text>
</comment>
<evidence type="ECO:0000313" key="2">
    <source>
        <dbReference type="Proteomes" id="UP000054776"/>
    </source>
</evidence>
<protein>
    <submittedName>
        <fullName evidence="1">Uncharacterized protein</fullName>
    </submittedName>
</protein>
<dbReference type="Proteomes" id="UP000054776">
    <property type="component" value="Unassembled WGS sequence"/>
</dbReference>
<gene>
    <name evidence="1" type="ORF">T01_16000</name>
</gene>
<dbReference type="EMBL" id="JYDH01000434">
    <property type="protein sequence ID" value="KRY26430.1"/>
    <property type="molecule type" value="Genomic_DNA"/>
</dbReference>
<accession>A0A0V1AP48</accession>